<evidence type="ECO:0000256" key="6">
    <source>
        <dbReference type="ARBA" id="ARBA00023014"/>
    </source>
</evidence>
<evidence type="ECO:0000256" key="1">
    <source>
        <dbReference type="ARBA" id="ARBA00022485"/>
    </source>
</evidence>
<dbReference type="Gene3D" id="3.30.413.10">
    <property type="entry name" value="Sulfite Reductase Hemoprotein, domain 1"/>
    <property type="match status" value="1"/>
</dbReference>
<feature type="domain" description="Nitrite/Sulfite reductase ferredoxin-like" evidence="8">
    <location>
        <begin position="312"/>
        <end position="364"/>
    </location>
</feature>
<dbReference type="SUPFAM" id="SSF55124">
    <property type="entry name" value="Nitrite/Sulfite reductase N-terminal domain-like"/>
    <property type="match status" value="2"/>
</dbReference>
<dbReference type="PANTHER" id="PTHR32439">
    <property type="entry name" value="FERREDOXIN--NITRITE REDUCTASE, CHLOROPLASTIC"/>
    <property type="match status" value="1"/>
</dbReference>
<evidence type="ECO:0000256" key="4">
    <source>
        <dbReference type="ARBA" id="ARBA00023002"/>
    </source>
</evidence>
<comment type="caution">
    <text evidence="9">The sequence shown here is derived from an EMBL/GenBank/DDBJ whole genome shotgun (WGS) entry which is preliminary data.</text>
</comment>
<dbReference type="InterPro" id="IPR045854">
    <property type="entry name" value="NO2/SO3_Rdtase_4Fe4S_sf"/>
</dbReference>
<feature type="domain" description="Nitrite/Sulfite reductase ferredoxin-like" evidence="8">
    <location>
        <begin position="37"/>
        <end position="80"/>
    </location>
</feature>
<keyword evidence="3" id="KW-0479">Metal-binding</keyword>
<evidence type="ECO:0000259" key="8">
    <source>
        <dbReference type="Pfam" id="PF03460"/>
    </source>
</evidence>
<gene>
    <name evidence="9" type="primary">cobG</name>
    <name evidence="9" type="ORF">ACFP3M_17255</name>
</gene>
<protein>
    <submittedName>
        <fullName evidence="9">Precorrin-3B synthase</fullName>
        <ecNumber evidence="9">1.14.13.83</ecNumber>
    </submittedName>
</protein>
<dbReference type="GO" id="GO:0043818">
    <property type="term" value="F:precorrin-3B synthase activity"/>
    <property type="evidence" value="ECO:0007669"/>
    <property type="project" value="UniProtKB-EC"/>
</dbReference>
<evidence type="ECO:0000313" key="9">
    <source>
        <dbReference type="EMBL" id="MFC5894563.1"/>
    </source>
</evidence>
<accession>A0ABW1FNU3</accession>
<dbReference type="PANTHER" id="PTHR32439:SF9">
    <property type="entry name" value="BLR3264 PROTEIN"/>
    <property type="match status" value="1"/>
</dbReference>
<evidence type="ECO:0000256" key="5">
    <source>
        <dbReference type="ARBA" id="ARBA00023004"/>
    </source>
</evidence>
<evidence type="ECO:0000256" key="3">
    <source>
        <dbReference type="ARBA" id="ARBA00022723"/>
    </source>
</evidence>
<dbReference type="InterPro" id="IPR005117">
    <property type="entry name" value="NiRdtase/SiRdtase_haem-b_fer"/>
</dbReference>
<dbReference type="RefSeq" id="WP_345088943.1">
    <property type="nucleotide sequence ID" value="NZ_BAAAWG010000015.1"/>
</dbReference>
<keyword evidence="2" id="KW-0349">Heme</keyword>
<reference evidence="10" key="1">
    <citation type="journal article" date="2019" name="Int. J. Syst. Evol. Microbiol.">
        <title>The Global Catalogue of Microorganisms (GCM) 10K type strain sequencing project: providing services to taxonomists for standard genome sequencing and annotation.</title>
        <authorList>
            <consortium name="The Broad Institute Genomics Platform"/>
            <consortium name="The Broad Institute Genome Sequencing Center for Infectious Disease"/>
            <person name="Wu L."/>
            <person name="Ma J."/>
        </authorList>
    </citation>
    <scope>NUCLEOTIDE SEQUENCE [LARGE SCALE GENOMIC DNA]</scope>
    <source>
        <strain evidence="10">CGMCC 1.15809</strain>
    </source>
</reference>
<dbReference type="NCBIfam" id="TIGR02435">
    <property type="entry name" value="CobG"/>
    <property type="match status" value="1"/>
</dbReference>
<sequence>MPPSPSNRPRGAQPPLRERGDACPGALRLHAAADGALARVRVPAGELTARQAGALTDAAERFGDGQLSLTSRGNVELRGLGDGCGGDLAALLADAGLLPSVRHERVRNLIASPLAGIDGNTPGDVRRWARELDGLLCGPEWTTRLSGRFLFVLDDGRGDVAGLGGDVTLVAEATGAGGAGAESVDPEAVEPGGAEPEALVPEGSAPGASALLFLGGPGGPGDGPGPALRIAGADAARAALAAARAFLDAVEASGSGAWRFRELPGGAAPSARAVGERLRAAGIPAAYVPSADVPARPERGAPAPAPGLVEGPDGRRALSVPAPLGRLTGAQWRLLARAAADGDGTLRLTPWRGVLVPGLTAPTAAARLRECADAGLVTDPESPWYRLGACTGRPGCAKSLTDVRADASAVAAALGRATALPVQWSGCARRCGHPHGAWIDVLATDGGYDVSVVRPGAPPEPLAAGATVRQVADAVAPRVPPAPLGTAP</sequence>
<dbReference type="InterPro" id="IPR036136">
    <property type="entry name" value="Nit/Sulf_reduc_fer-like_dom_sf"/>
</dbReference>
<feature type="region of interest" description="Disordered" evidence="7">
    <location>
        <begin position="294"/>
        <end position="314"/>
    </location>
</feature>
<organism evidence="9 10">
    <name type="scientific">Streptomyces ramulosus</name>
    <dbReference type="NCBI Taxonomy" id="47762"/>
    <lineage>
        <taxon>Bacteria</taxon>
        <taxon>Bacillati</taxon>
        <taxon>Actinomycetota</taxon>
        <taxon>Actinomycetes</taxon>
        <taxon>Kitasatosporales</taxon>
        <taxon>Streptomycetaceae</taxon>
        <taxon>Streptomyces</taxon>
    </lineage>
</organism>
<dbReference type="EMBL" id="JBHSPW010000007">
    <property type="protein sequence ID" value="MFC5894563.1"/>
    <property type="molecule type" value="Genomic_DNA"/>
</dbReference>
<name>A0ABW1FNU3_9ACTN</name>
<dbReference type="InterPro" id="IPR051329">
    <property type="entry name" value="NIR_SIR_4Fe-4S"/>
</dbReference>
<keyword evidence="6" id="KW-0411">Iron-sulfur</keyword>
<evidence type="ECO:0000256" key="7">
    <source>
        <dbReference type="SAM" id="MobiDB-lite"/>
    </source>
</evidence>
<evidence type="ECO:0000313" key="10">
    <source>
        <dbReference type="Proteomes" id="UP001596241"/>
    </source>
</evidence>
<keyword evidence="10" id="KW-1185">Reference proteome</keyword>
<dbReference type="EC" id="1.14.13.83" evidence="9"/>
<evidence type="ECO:0000256" key="2">
    <source>
        <dbReference type="ARBA" id="ARBA00022617"/>
    </source>
</evidence>
<proteinExistence type="predicted"/>
<keyword evidence="1" id="KW-0004">4Fe-4S</keyword>
<dbReference type="Gene3D" id="3.90.480.20">
    <property type="match status" value="2"/>
</dbReference>
<keyword evidence="5" id="KW-0408">Iron</keyword>
<dbReference type="SUPFAM" id="SSF56014">
    <property type="entry name" value="Nitrite and sulphite reductase 4Fe-4S domain-like"/>
    <property type="match status" value="1"/>
</dbReference>
<keyword evidence="4 9" id="KW-0560">Oxidoreductase</keyword>
<dbReference type="InterPro" id="IPR012798">
    <property type="entry name" value="Cbl_synth_CobG-like"/>
</dbReference>
<dbReference type="Pfam" id="PF03460">
    <property type="entry name" value="NIR_SIR_ferr"/>
    <property type="match status" value="2"/>
</dbReference>
<dbReference type="Proteomes" id="UP001596241">
    <property type="component" value="Unassembled WGS sequence"/>
</dbReference>